<evidence type="ECO:0000256" key="10">
    <source>
        <dbReference type="RuleBase" id="RU365088"/>
    </source>
</evidence>
<name>A0A964T4N7_9HYPH</name>
<evidence type="ECO:0000256" key="7">
    <source>
        <dbReference type="ARBA" id="ARBA00022692"/>
    </source>
</evidence>
<comment type="similarity">
    <text evidence="4">Belongs to the major facilitator superfamily. TCR/Tet family.</text>
</comment>
<dbReference type="NCBIfam" id="TIGR00710">
    <property type="entry name" value="efflux_Bcr_CflA"/>
    <property type="match status" value="1"/>
</dbReference>
<keyword evidence="5 10" id="KW-0813">Transport</keyword>
<gene>
    <name evidence="13" type="ORF">E4O86_06920</name>
</gene>
<feature type="transmembrane region" description="Helical" evidence="10">
    <location>
        <begin position="306"/>
        <end position="324"/>
    </location>
</feature>
<keyword evidence="8 10" id="KW-1133">Transmembrane helix</keyword>
<sequence length="453" mass="47097">MAGHGDPDRQCHTRRHRPLHLSPGTQPRQGEAGVGRARRAESRMNAPAPEAFAPPGSGTAGGRRRPPILALVAISSVSPFAINVIVPSMPAIQRHFGAGYGTVQFVLSLFLVAVAAGQMLVGPVSDRFGRRPVLLAGFVLFTVSSAAAAAAPTIGVLIALRIVQGVGGCVGITLGRAIVRDLFDRRQAASMLGYVTMGLAMAPMVAPFCGGILQEFIGWQAVFLFMAAFGLACLAITWAYIGETNLARTPHLSFSTMARDFRLLLSERPFRLYTASTGLTAGAFFAFLGGAPFVSEHILEIGPSVYGLWFGLLAIGYAIGNYVTARLTERLGLSVLILWGSYLALLATAAAMALFAVGYPEPWALFLPMAVAGIANGLVLPNSLSGAISVRPEIAGAAAGLTGAIQIATGAVFSTLVGTLLQGSATALPMFWVMLAASAVALAAAHAIGTGRR</sequence>
<protein>
    <recommendedName>
        <fullName evidence="10">Bcr/CflA family efflux transporter</fullName>
    </recommendedName>
</protein>
<dbReference type="AlphaFoldDB" id="A0A964T4N7"/>
<comment type="similarity">
    <text evidence="3 10">Belongs to the major facilitator superfamily. Bcr/CmlA family.</text>
</comment>
<dbReference type="InterPro" id="IPR011701">
    <property type="entry name" value="MFS"/>
</dbReference>
<dbReference type="Gene3D" id="1.20.1720.10">
    <property type="entry name" value="Multidrug resistance protein D"/>
    <property type="match status" value="1"/>
</dbReference>
<dbReference type="Pfam" id="PF07690">
    <property type="entry name" value="MFS_1"/>
    <property type="match status" value="1"/>
</dbReference>
<dbReference type="SUPFAM" id="SSF103473">
    <property type="entry name" value="MFS general substrate transporter"/>
    <property type="match status" value="1"/>
</dbReference>
<proteinExistence type="inferred from homology"/>
<feature type="compositionally biased region" description="Basic and acidic residues" evidence="11">
    <location>
        <begin position="1"/>
        <end position="11"/>
    </location>
</feature>
<dbReference type="GO" id="GO:1990961">
    <property type="term" value="P:xenobiotic detoxification by transmembrane export across the plasma membrane"/>
    <property type="evidence" value="ECO:0007669"/>
    <property type="project" value="InterPro"/>
</dbReference>
<dbReference type="EMBL" id="SPKJ01000015">
    <property type="protein sequence ID" value="MYZ47442.1"/>
    <property type="molecule type" value="Genomic_DNA"/>
</dbReference>
<evidence type="ECO:0000256" key="9">
    <source>
        <dbReference type="ARBA" id="ARBA00023136"/>
    </source>
</evidence>
<dbReference type="InterPro" id="IPR004812">
    <property type="entry name" value="Efflux_drug-R_Bcr/CmlA"/>
</dbReference>
<keyword evidence="6" id="KW-1003">Cell membrane</keyword>
<dbReference type="InterPro" id="IPR020846">
    <property type="entry name" value="MFS_dom"/>
</dbReference>
<dbReference type="InterPro" id="IPR036259">
    <property type="entry name" value="MFS_trans_sf"/>
</dbReference>
<feature type="domain" description="Major facilitator superfamily (MFS) profile" evidence="12">
    <location>
        <begin position="67"/>
        <end position="453"/>
    </location>
</feature>
<evidence type="ECO:0000256" key="1">
    <source>
        <dbReference type="ARBA" id="ARBA00003279"/>
    </source>
</evidence>
<feature type="transmembrane region" description="Helical" evidence="10">
    <location>
        <begin position="158"/>
        <end position="179"/>
    </location>
</feature>
<keyword evidence="7 10" id="KW-0812">Transmembrane</keyword>
<dbReference type="Proteomes" id="UP000773614">
    <property type="component" value="Unassembled WGS sequence"/>
</dbReference>
<dbReference type="GO" id="GO:0005886">
    <property type="term" value="C:plasma membrane"/>
    <property type="evidence" value="ECO:0007669"/>
    <property type="project" value="UniProtKB-SubCell"/>
</dbReference>
<feature type="transmembrane region" description="Helical" evidence="10">
    <location>
        <begin position="68"/>
        <end position="86"/>
    </location>
</feature>
<evidence type="ECO:0000256" key="3">
    <source>
        <dbReference type="ARBA" id="ARBA00006236"/>
    </source>
</evidence>
<comment type="subcellular location">
    <subcellularLocation>
        <location evidence="10">Cell inner membrane</location>
        <topology evidence="10">Multi-pass membrane protein</topology>
    </subcellularLocation>
    <subcellularLocation>
        <location evidence="2">Cell membrane</location>
        <topology evidence="2">Multi-pass membrane protein</topology>
    </subcellularLocation>
</comment>
<dbReference type="InterPro" id="IPR001958">
    <property type="entry name" value="Tet-R_TetA/multi-R_MdtG-like"/>
</dbReference>
<evidence type="ECO:0000313" key="14">
    <source>
        <dbReference type="Proteomes" id="UP000773614"/>
    </source>
</evidence>
<evidence type="ECO:0000256" key="6">
    <source>
        <dbReference type="ARBA" id="ARBA00022475"/>
    </source>
</evidence>
<feature type="transmembrane region" description="Helical" evidence="10">
    <location>
        <begin position="133"/>
        <end position="152"/>
    </location>
</feature>
<feature type="transmembrane region" description="Helical" evidence="10">
    <location>
        <begin position="429"/>
        <end position="449"/>
    </location>
</feature>
<dbReference type="PRINTS" id="PR01035">
    <property type="entry name" value="TCRTETA"/>
</dbReference>
<dbReference type="CDD" id="cd17320">
    <property type="entry name" value="MFS_MdfA_MDR_like"/>
    <property type="match status" value="1"/>
</dbReference>
<feature type="transmembrane region" description="Helical" evidence="10">
    <location>
        <begin position="219"/>
        <end position="241"/>
    </location>
</feature>
<dbReference type="PROSITE" id="PS00216">
    <property type="entry name" value="SUGAR_TRANSPORT_1"/>
    <property type="match status" value="1"/>
</dbReference>
<feature type="transmembrane region" description="Helical" evidence="10">
    <location>
        <begin position="98"/>
        <end position="121"/>
    </location>
</feature>
<comment type="caution">
    <text evidence="13">The sequence shown here is derived from an EMBL/GenBank/DDBJ whole genome shotgun (WGS) entry which is preliminary data.</text>
</comment>
<keyword evidence="10" id="KW-0997">Cell inner membrane</keyword>
<evidence type="ECO:0000256" key="11">
    <source>
        <dbReference type="SAM" id="MobiDB-lite"/>
    </source>
</evidence>
<dbReference type="PANTHER" id="PTHR23502">
    <property type="entry name" value="MAJOR FACILITATOR SUPERFAMILY"/>
    <property type="match status" value="1"/>
</dbReference>
<feature type="transmembrane region" description="Helical" evidence="10">
    <location>
        <begin position="272"/>
        <end position="294"/>
    </location>
</feature>
<evidence type="ECO:0000256" key="5">
    <source>
        <dbReference type="ARBA" id="ARBA00022448"/>
    </source>
</evidence>
<dbReference type="GO" id="GO:0042910">
    <property type="term" value="F:xenobiotic transmembrane transporter activity"/>
    <property type="evidence" value="ECO:0007669"/>
    <property type="project" value="InterPro"/>
</dbReference>
<keyword evidence="14" id="KW-1185">Reference proteome</keyword>
<keyword evidence="9 10" id="KW-0472">Membrane</keyword>
<dbReference type="PANTHER" id="PTHR23502:SF132">
    <property type="entry name" value="POLYAMINE TRANSPORTER 2-RELATED"/>
    <property type="match status" value="1"/>
</dbReference>
<feature type="region of interest" description="Disordered" evidence="11">
    <location>
        <begin position="1"/>
        <end position="62"/>
    </location>
</feature>
<evidence type="ECO:0000313" key="13">
    <source>
        <dbReference type="EMBL" id="MYZ47442.1"/>
    </source>
</evidence>
<comment type="function">
    <text evidence="1">Resistance to tetracycline by an active tetracycline efflux. This is an energy-dependent process that decreases the accumulation of the antibiotic in whole cells. This protein functions as a metal-tetracycline/H(+) antiporter.</text>
</comment>
<feature type="transmembrane region" description="Helical" evidence="10">
    <location>
        <begin position="394"/>
        <end position="417"/>
    </location>
</feature>
<accession>A0A964T4N7</accession>
<dbReference type="PROSITE" id="PS50850">
    <property type="entry name" value="MFS"/>
    <property type="match status" value="1"/>
</dbReference>
<feature type="transmembrane region" description="Helical" evidence="10">
    <location>
        <begin position="191"/>
        <end position="213"/>
    </location>
</feature>
<feature type="transmembrane region" description="Helical" evidence="10">
    <location>
        <begin position="336"/>
        <end position="357"/>
    </location>
</feature>
<organism evidence="13 14">
    <name type="scientific">Propylenella binzhouense</name>
    <dbReference type="NCBI Taxonomy" id="2555902"/>
    <lineage>
        <taxon>Bacteria</taxon>
        <taxon>Pseudomonadati</taxon>
        <taxon>Pseudomonadota</taxon>
        <taxon>Alphaproteobacteria</taxon>
        <taxon>Hyphomicrobiales</taxon>
        <taxon>Propylenellaceae</taxon>
        <taxon>Propylenella</taxon>
    </lineage>
</organism>
<evidence type="ECO:0000256" key="2">
    <source>
        <dbReference type="ARBA" id="ARBA00004651"/>
    </source>
</evidence>
<reference evidence="13" key="1">
    <citation type="submission" date="2019-03" db="EMBL/GenBank/DDBJ databases">
        <title>Afifella sp. nov., isolated from activated sludge.</title>
        <authorList>
            <person name="Li Q."/>
            <person name="Liu Y."/>
        </authorList>
    </citation>
    <scope>NUCLEOTIDE SEQUENCE</scope>
    <source>
        <strain evidence="13">L72</strain>
    </source>
</reference>
<evidence type="ECO:0000256" key="8">
    <source>
        <dbReference type="ARBA" id="ARBA00022989"/>
    </source>
</evidence>
<dbReference type="InterPro" id="IPR005829">
    <property type="entry name" value="Sugar_transporter_CS"/>
</dbReference>
<feature type="transmembrane region" description="Helical" evidence="10">
    <location>
        <begin position="363"/>
        <end position="382"/>
    </location>
</feature>
<evidence type="ECO:0000256" key="4">
    <source>
        <dbReference type="ARBA" id="ARBA00007520"/>
    </source>
</evidence>
<evidence type="ECO:0000259" key="12">
    <source>
        <dbReference type="PROSITE" id="PS50850"/>
    </source>
</evidence>